<keyword evidence="1" id="KW-0805">Transcription regulation</keyword>
<dbReference type="Pfam" id="PF12625">
    <property type="entry name" value="Arabinose_bd"/>
    <property type="match status" value="1"/>
</dbReference>
<dbReference type="PANTHER" id="PTHR47894:SF1">
    <property type="entry name" value="HTH-TYPE TRANSCRIPTIONAL REGULATOR VQSM"/>
    <property type="match status" value="1"/>
</dbReference>
<evidence type="ECO:0000259" key="4">
    <source>
        <dbReference type="PROSITE" id="PS01124"/>
    </source>
</evidence>
<name>A0ABZ2RDT6_ECTME</name>
<proteinExistence type="predicted"/>
<dbReference type="SUPFAM" id="SSF46689">
    <property type="entry name" value="Homeodomain-like"/>
    <property type="match status" value="1"/>
</dbReference>
<dbReference type="Gene3D" id="1.10.10.60">
    <property type="entry name" value="Homeodomain-like"/>
    <property type="match status" value="1"/>
</dbReference>
<evidence type="ECO:0000313" key="6">
    <source>
        <dbReference type="Proteomes" id="UP001476583"/>
    </source>
</evidence>
<dbReference type="Pfam" id="PF12833">
    <property type="entry name" value="HTH_18"/>
    <property type="match status" value="1"/>
</dbReference>
<feature type="domain" description="HTH araC/xylS-type" evidence="4">
    <location>
        <begin position="238"/>
        <end position="336"/>
    </location>
</feature>
<organism evidence="5 6">
    <name type="scientific">Ectopseudomonas mendocina</name>
    <name type="common">Pseudomonas mendocina</name>
    <dbReference type="NCBI Taxonomy" id="300"/>
    <lineage>
        <taxon>Bacteria</taxon>
        <taxon>Pseudomonadati</taxon>
        <taxon>Pseudomonadota</taxon>
        <taxon>Gammaproteobacteria</taxon>
        <taxon>Pseudomonadales</taxon>
        <taxon>Pseudomonadaceae</taxon>
        <taxon>Ectopseudomonas</taxon>
    </lineage>
</organism>
<sequence>MNDLGYTAIPVLHKYIRHAEQLGIDIEQALRSAGLKPADLEDNSLRIPSQQFERLLENLLARSGDPLFGLNSARYVQPGSWSLLGYITMNCATLGEAMSRIQPYEKLVSDIGTSDIRSTGETTHMGWLCHALPGETKRQLVENTLASWLLFARWLTDTQYSPCEVWFEHAQPQGTQIAAYEAIFGCPVLFEQPASALIVPNEFLDLPLKEADARLLHNLEEHALNVMSGLDANQPFPQQVKNTLRLLLRNGLPRKERVAEQFAMTARTLQRHLQVAGTSYQQILEELRKELSEHYLLRTELPVQTIACLLGFSEPRSFHRSFKSWTGNTPGEFRQIQRSH</sequence>
<keyword evidence="3" id="KW-0804">Transcription</keyword>
<protein>
    <submittedName>
        <fullName evidence="5">AraC family transcriptional regulator</fullName>
    </submittedName>
</protein>
<evidence type="ECO:0000313" key="5">
    <source>
        <dbReference type="EMBL" id="WXL24183.1"/>
    </source>
</evidence>
<evidence type="ECO:0000256" key="2">
    <source>
        <dbReference type="ARBA" id="ARBA00023125"/>
    </source>
</evidence>
<dbReference type="PANTHER" id="PTHR47894">
    <property type="entry name" value="HTH-TYPE TRANSCRIPTIONAL REGULATOR GADX"/>
    <property type="match status" value="1"/>
</dbReference>
<accession>A0ABZ2RDT6</accession>
<dbReference type="PROSITE" id="PS01124">
    <property type="entry name" value="HTH_ARAC_FAMILY_2"/>
    <property type="match status" value="1"/>
</dbReference>
<keyword evidence="2" id="KW-0238">DNA-binding</keyword>
<dbReference type="SMART" id="SM00342">
    <property type="entry name" value="HTH_ARAC"/>
    <property type="match status" value="1"/>
</dbReference>
<dbReference type="Proteomes" id="UP001476583">
    <property type="component" value="Chromosome"/>
</dbReference>
<keyword evidence="6" id="KW-1185">Reference proteome</keyword>
<dbReference type="InterPro" id="IPR009057">
    <property type="entry name" value="Homeodomain-like_sf"/>
</dbReference>
<dbReference type="EMBL" id="CP148074">
    <property type="protein sequence ID" value="WXL24183.1"/>
    <property type="molecule type" value="Genomic_DNA"/>
</dbReference>
<gene>
    <name evidence="5" type="ORF">WG219_12605</name>
</gene>
<reference evidence="5 6" key="1">
    <citation type="submission" date="2024-03" db="EMBL/GenBank/DDBJ databases">
        <title>Complete genome of BD2.</title>
        <authorList>
            <person name="Cao G."/>
        </authorList>
    </citation>
    <scope>NUCLEOTIDE SEQUENCE [LARGE SCALE GENOMIC DNA]</scope>
    <source>
        <strain evidence="5 6">BD2</strain>
    </source>
</reference>
<evidence type="ECO:0000256" key="3">
    <source>
        <dbReference type="ARBA" id="ARBA00023163"/>
    </source>
</evidence>
<dbReference type="InterPro" id="IPR032687">
    <property type="entry name" value="AraC-type_N"/>
</dbReference>
<evidence type="ECO:0000256" key="1">
    <source>
        <dbReference type="ARBA" id="ARBA00023015"/>
    </source>
</evidence>
<dbReference type="InterPro" id="IPR018060">
    <property type="entry name" value="HTH_AraC"/>
</dbReference>